<proteinExistence type="predicted"/>
<feature type="domain" description="AB hydrolase-1" evidence="1">
    <location>
        <begin position="34"/>
        <end position="275"/>
    </location>
</feature>
<evidence type="ECO:0000259" key="1">
    <source>
        <dbReference type="Pfam" id="PF00561"/>
    </source>
</evidence>
<dbReference type="Proteomes" id="UP000190037">
    <property type="component" value="Unassembled WGS sequence"/>
</dbReference>
<dbReference type="PANTHER" id="PTHR46438">
    <property type="entry name" value="ALPHA/BETA-HYDROLASES SUPERFAMILY PROTEIN"/>
    <property type="match status" value="1"/>
</dbReference>
<dbReference type="eggNOG" id="COG2267">
    <property type="taxonomic scope" value="Bacteria"/>
</dbReference>
<dbReference type="EMBL" id="MWQN01000001">
    <property type="protein sequence ID" value="OPC79628.1"/>
    <property type="molecule type" value="Genomic_DNA"/>
</dbReference>
<sequence>MSVNSIWNDLVGASVGYRGTEFKTRVIEAGEGEPLILMHGNGGHAEAYSRNIMRLSRHFHVIAIDLLWHGFSSGRPFTTEMVPTYAEQVVDLMDSIGADTAHLEGESLGGWVSMWTALHHPDRVGRIILNTTAGAVVEEGHVTPEQLAAGDSLRERSLAAIGDPTRETVRKRLEWLMAEPDRVTEELVTLRQFFYRRPETRDSLVNVMRNSFRSDSPHRITPQMLGRIRQPTLVLWSDHNPGTGPQFGRKLASLIPDAQYSCIADAGHWPQWEKPEEHDSLVTDFLRA</sequence>
<dbReference type="PRINTS" id="PR00111">
    <property type="entry name" value="ABHYDROLASE"/>
</dbReference>
<evidence type="ECO:0000313" key="3">
    <source>
        <dbReference type="Proteomes" id="UP000190037"/>
    </source>
</evidence>
<dbReference type="GO" id="GO:0003824">
    <property type="term" value="F:catalytic activity"/>
    <property type="evidence" value="ECO:0007669"/>
    <property type="project" value="InterPro"/>
</dbReference>
<dbReference type="RefSeq" id="WP_078973892.1">
    <property type="nucleotide sequence ID" value="NZ_MWQN01000001.1"/>
</dbReference>
<gene>
    <name evidence="2" type="ORF">B4N89_00520</name>
</gene>
<dbReference type="OrthoDB" id="9808398at2"/>
<organism evidence="2 3">
    <name type="scientific">Embleya scabrispora</name>
    <dbReference type="NCBI Taxonomy" id="159449"/>
    <lineage>
        <taxon>Bacteria</taxon>
        <taxon>Bacillati</taxon>
        <taxon>Actinomycetota</taxon>
        <taxon>Actinomycetes</taxon>
        <taxon>Kitasatosporales</taxon>
        <taxon>Streptomycetaceae</taxon>
        <taxon>Embleya</taxon>
    </lineage>
</organism>
<accession>A0A1T3NS50</accession>
<dbReference type="PRINTS" id="PR00412">
    <property type="entry name" value="EPOXHYDRLASE"/>
</dbReference>
<dbReference type="InterPro" id="IPR029058">
    <property type="entry name" value="AB_hydrolase_fold"/>
</dbReference>
<dbReference type="SUPFAM" id="SSF53474">
    <property type="entry name" value="alpha/beta-Hydrolases"/>
    <property type="match status" value="1"/>
</dbReference>
<dbReference type="STRING" id="159449.B4N89_00520"/>
<comment type="caution">
    <text evidence="2">The sequence shown here is derived from an EMBL/GenBank/DDBJ whole genome shotgun (WGS) entry which is preliminary data.</text>
</comment>
<dbReference type="InterPro" id="IPR000639">
    <property type="entry name" value="Epox_hydrolase-like"/>
</dbReference>
<dbReference type="AlphaFoldDB" id="A0A1T3NS50"/>
<dbReference type="Pfam" id="PF00561">
    <property type="entry name" value="Abhydrolase_1"/>
    <property type="match status" value="1"/>
</dbReference>
<keyword evidence="3" id="KW-1185">Reference proteome</keyword>
<dbReference type="PANTHER" id="PTHR46438:SF11">
    <property type="entry name" value="LIPASE-RELATED"/>
    <property type="match status" value="1"/>
</dbReference>
<dbReference type="Gene3D" id="3.40.50.1820">
    <property type="entry name" value="alpha/beta hydrolase"/>
    <property type="match status" value="1"/>
</dbReference>
<name>A0A1T3NS50_9ACTN</name>
<protein>
    <recommendedName>
        <fullName evidence="1">AB hydrolase-1 domain-containing protein</fullName>
    </recommendedName>
</protein>
<evidence type="ECO:0000313" key="2">
    <source>
        <dbReference type="EMBL" id="OPC79628.1"/>
    </source>
</evidence>
<dbReference type="InterPro" id="IPR000073">
    <property type="entry name" value="AB_hydrolase_1"/>
</dbReference>
<reference evidence="2 3" key="1">
    <citation type="submission" date="2017-03" db="EMBL/GenBank/DDBJ databases">
        <title>Draft genome sequence of Streptomyces scabrisporus NF3, endophyte isolated from Amphipterygium adstringens.</title>
        <authorList>
            <person name="Vazquez M."/>
            <person name="Ceapa C.D."/>
            <person name="Rodriguez Luna D."/>
            <person name="Sanchez Esquivel S."/>
        </authorList>
    </citation>
    <scope>NUCLEOTIDE SEQUENCE [LARGE SCALE GENOMIC DNA]</scope>
    <source>
        <strain evidence="2 3">NF3</strain>
    </source>
</reference>